<gene>
    <name evidence="1" type="ORF">J7I43_14970</name>
</gene>
<dbReference type="RefSeq" id="WP_209146531.1">
    <property type="nucleotide sequence ID" value="NZ_JAGHKP010000003.1"/>
</dbReference>
<evidence type="ECO:0000313" key="2">
    <source>
        <dbReference type="Proteomes" id="UP000679126"/>
    </source>
</evidence>
<evidence type="ECO:0000313" key="1">
    <source>
        <dbReference type="EMBL" id="MBO9153529.1"/>
    </source>
</evidence>
<keyword evidence="2" id="KW-1185">Reference proteome</keyword>
<accession>A0ABS3YFU6</accession>
<organism evidence="1 2">
    <name type="scientific">Chitinophaga chungangae</name>
    <dbReference type="NCBI Taxonomy" id="2821488"/>
    <lineage>
        <taxon>Bacteria</taxon>
        <taxon>Pseudomonadati</taxon>
        <taxon>Bacteroidota</taxon>
        <taxon>Chitinophagia</taxon>
        <taxon>Chitinophagales</taxon>
        <taxon>Chitinophagaceae</taxon>
        <taxon>Chitinophaga</taxon>
    </lineage>
</organism>
<protein>
    <recommendedName>
        <fullName evidence="3">DNA-binding protein</fullName>
    </recommendedName>
</protein>
<comment type="caution">
    <text evidence="1">The sequence shown here is derived from an EMBL/GenBank/DDBJ whole genome shotgun (WGS) entry which is preliminary data.</text>
</comment>
<reference evidence="2" key="1">
    <citation type="submission" date="2021-03" db="EMBL/GenBank/DDBJ databases">
        <title>Assistant Professor.</title>
        <authorList>
            <person name="Huq M.A."/>
        </authorList>
    </citation>
    <scope>NUCLEOTIDE SEQUENCE [LARGE SCALE GENOMIC DNA]</scope>
    <source>
        <strain evidence="2">MAH-28</strain>
    </source>
</reference>
<sequence length="53" mass="6305">MKKDKKKYDAVQEVREIGDRYSEYHRNNPEEFRKALKAARKKLAPTTKAKKPN</sequence>
<name>A0ABS3YFU6_9BACT</name>
<proteinExistence type="predicted"/>
<dbReference type="EMBL" id="JAGHKP010000003">
    <property type="protein sequence ID" value="MBO9153529.1"/>
    <property type="molecule type" value="Genomic_DNA"/>
</dbReference>
<evidence type="ECO:0008006" key="3">
    <source>
        <dbReference type="Google" id="ProtNLM"/>
    </source>
</evidence>
<dbReference type="Proteomes" id="UP000679126">
    <property type="component" value="Unassembled WGS sequence"/>
</dbReference>